<organism evidence="4 5">
    <name type="scientific">Phytophthora pseudosyringae</name>
    <dbReference type="NCBI Taxonomy" id="221518"/>
    <lineage>
        <taxon>Eukaryota</taxon>
        <taxon>Sar</taxon>
        <taxon>Stramenopiles</taxon>
        <taxon>Oomycota</taxon>
        <taxon>Peronosporomycetes</taxon>
        <taxon>Peronosporales</taxon>
        <taxon>Peronosporaceae</taxon>
        <taxon>Phytophthora</taxon>
    </lineage>
</organism>
<feature type="compositionally biased region" description="Basic and acidic residues" evidence="1">
    <location>
        <begin position="61"/>
        <end position="72"/>
    </location>
</feature>
<dbReference type="GO" id="GO:0016020">
    <property type="term" value="C:membrane"/>
    <property type="evidence" value="ECO:0007669"/>
    <property type="project" value="TreeGrafter"/>
</dbReference>
<dbReference type="InterPro" id="IPR002913">
    <property type="entry name" value="START_lipid-bd_dom"/>
</dbReference>
<dbReference type="PANTHER" id="PTHR10972:SF148">
    <property type="entry name" value="OXYSTEROL-BINDING PROTEIN 9"/>
    <property type="match status" value="1"/>
</dbReference>
<feature type="region of interest" description="Disordered" evidence="1">
    <location>
        <begin position="304"/>
        <end position="345"/>
    </location>
</feature>
<dbReference type="GO" id="GO:0005829">
    <property type="term" value="C:cytosol"/>
    <property type="evidence" value="ECO:0007669"/>
    <property type="project" value="TreeGrafter"/>
</dbReference>
<dbReference type="Pfam" id="PF00169">
    <property type="entry name" value="PH"/>
    <property type="match status" value="1"/>
</dbReference>
<comment type="caution">
    <text evidence="4">The sequence shown here is derived from an EMBL/GenBank/DDBJ whole genome shotgun (WGS) entry which is preliminary data.</text>
</comment>
<evidence type="ECO:0000313" key="4">
    <source>
        <dbReference type="EMBL" id="KAG7375992.1"/>
    </source>
</evidence>
<name>A0A8T1V3Z6_9STRA</name>
<feature type="compositionally biased region" description="Polar residues" evidence="1">
    <location>
        <begin position="252"/>
        <end position="261"/>
    </location>
</feature>
<dbReference type="PANTHER" id="PTHR10972">
    <property type="entry name" value="OXYSTEROL-BINDING PROTEIN-RELATED"/>
    <property type="match status" value="1"/>
</dbReference>
<feature type="domain" description="PH" evidence="2">
    <location>
        <begin position="129"/>
        <end position="227"/>
    </location>
</feature>
<evidence type="ECO:0000256" key="1">
    <source>
        <dbReference type="SAM" id="MobiDB-lite"/>
    </source>
</evidence>
<dbReference type="FunFam" id="2.40.160.120:FF:000018">
    <property type="entry name" value="Oxysterol-binding protein 9"/>
    <property type="match status" value="1"/>
</dbReference>
<evidence type="ECO:0008006" key="6">
    <source>
        <dbReference type="Google" id="ProtNLM"/>
    </source>
</evidence>
<dbReference type="OrthoDB" id="14833at2759"/>
<dbReference type="EMBL" id="JAGDFM010000857">
    <property type="protein sequence ID" value="KAG7375992.1"/>
    <property type="molecule type" value="Genomic_DNA"/>
</dbReference>
<feature type="region of interest" description="Disordered" evidence="1">
    <location>
        <begin position="232"/>
        <end position="269"/>
    </location>
</feature>
<feature type="compositionally biased region" description="Low complexity" evidence="1">
    <location>
        <begin position="318"/>
        <end position="335"/>
    </location>
</feature>
<feature type="compositionally biased region" description="Low complexity" evidence="1">
    <location>
        <begin position="232"/>
        <end position="245"/>
    </location>
</feature>
<protein>
    <recommendedName>
        <fullName evidence="6">PH domain-containing protein</fullName>
    </recommendedName>
</protein>
<dbReference type="GO" id="GO:0032934">
    <property type="term" value="F:sterol binding"/>
    <property type="evidence" value="ECO:0007669"/>
    <property type="project" value="TreeGrafter"/>
</dbReference>
<evidence type="ECO:0000313" key="5">
    <source>
        <dbReference type="Proteomes" id="UP000694044"/>
    </source>
</evidence>
<dbReference type="Pfam" id="PF01237">
    <property type="entry name" value="Oxysterol_BP"/>
    <property type="match status" value="1"/>
</dbReference>
<evidence type="ECO:0000259" key="2">
    <source>
        <dbReference type="PROSITE" id="PS50003"/>
    </source>
</evidence>
<keyword evidence="5" id="KW-1185">Reference proteome</keyword>
<dbReference type="PROSITE" id="PS50003">
    <property type="entry name" value="PH_DOMAIN"/>
    <property type="match status" value="1"/>
</dbReference>
<dbReference type="Pfam" id="PF01852">
    <property type="entry name" value="START"/>
    <property type="match status" value="1"/>
</dbReference>
<feature type="region of interest" description="Disordered" evidence="1">
    <location>
        <begin position="61"/>
        <end position="95"/>
    </location>
</feature>
<sequence length="1055" mass="114461">MSGTLRAGQSAPPAGFSPLAGLNLQLLRTWHGLGELGGILPSALSASLRLFQPLARACVETQERPTTKDQSGHRHGSANGGDAGAAARERKRDRAMQALQDAQQRFNDLVNNDWPERVPVESLPDYDPSYMKEGFLQKKGQRLKGWKRRWFVCDGRTLSYYISRKDRKPNAVIPLEGCTVQDGGLSETWNSPRIYLTDPATGIMYCLSAEEGIVVTQWLDVLRMAVARVNGSAASGTSAQSSSNTRGRQHARTQAQRLPSSSDDEDSHVHLKRATSMGQTQARTVTLKSASSAVCSSSAAMTMNATANGDGRRATRMTSAPSTVSSSNSNAAPPTQQQHHRVHRTKMQRLPTTILLENELSHGLDVLEALLCGRSTTGSSSSIRNHVVFRPIGAVNGVLRSIGTDSSSGKQYARASVVLPVSSEVAAILLADHARRAEWDVHFPQSSHVANFDDATDLVHVSSGSFAQIQRTKPFVAPHVAAAACALCAALLSGASSWEALLTAMVYAAAIGGIASSIDYSALTAPRDLVLLRHVRESAAPDSQDSGDDKSVDEMGQSVVLILEKSVVNELKPVISGTVRAHVGLSGWLLEPVDSGRATLATYITDLDMQGWLSPTTRQSFLLSRLDCVSVLSEYVNQAHLCGSELGFGGGLDEDGEGEFETRSVGYEDTSEGSGLGDIVDGESSTIFHPKTYMRGMMPLPSGGLKLIDKEIAKKQGGVVKDVIKSAGAKILEGKSAVSLSLPVRIFEPRTNLERVCDLMMYAPTFLNVAYAQNDALERFKYVMTFAVAGLHHSIGQLKPFNPILGETFQSTLNDGTDVSCEHTSHHPPISNFQFTGEKYSIAGFVLWHASMSVKSNAMLNTNKGPVRVTFPDTEGLPKTTIEYNLPYLQIGGLLWGDRTVDIMGNMVFEDKKNGLQCELRLNPDAKSGMGGMFSSSKTPTDSLRGVILDTSVSPPREICDVSGSWLHDLVFGNKTYWSINKHQSGYMMPYAEDKILASDSRFREDLHYLAAGDLDESQEWKVKLEVLQRADRKARLDGRRPNHWSFRNSPGGGH</sequence>
<evidence type="ECO:0000259" key="3">
    <source>
        <dbReference type="PROSITE" id="PS50848"/>
    </source>
</evidence>
<feature type="domain" description="START" evidence="3">
    <location>
        <begin position="414"/>
        <end position="622"/>
    </location>
</feature>
<proteinExistence type="predicted"/>
<accession>A0A8T1V3Z6</accession>
<reference evidence="4" key="1">
    <citation type="submission" date="2021-02" db="EMBL/GenBank/DDBJ databases">
        <authorList>
            <person name="Palmer J.M."/>
        </authorList>
    </citation>
    <scope>NUCLEOTIDE SEQUENCE</scope>
    <source>
        <strain evidence="4">SCRP734</strain>
    </source>
</reference>
<dbReference type="SMART" id="SM00233">
    <property type="entry name" value="PH"/>
    <property type="match status" value="1"/>
</dbReference>
<dbReference type="AlphaFoldDB" id="A0A8T1V3Z6"/>
<dbReference type="Proteomes" id="UP000694044">
    <property type="component" value="Unassembled WGS sequence"/>
</dbReference>
<dbReference type="PROSITE" id="PS50848">
    <property type="entry name" value="START"/>
    <property type="match status" value="1"/>
</dbReference>
<dbReference type="InterPro" id="IPR001849">
    <property type="entry name" value="PH_domain"/>
</dbReference>
<gene>
    <name evidence="4" type="ORF">PHYPSEUDO_014700</name>
</gene>
<dbReference type="InterPro" id="IPR000648">
    <property type="entry name" value="Oxysterol-bd"/>
</dbReference>